<feature type="transmembrane region" description="Helical" evidence="1">
    <location>
        <begin position="70"/>
        <end position="90"/>
    </location>
</feature>
<dbReference type="InterPro" id="IPR012652">
    <property type="entry name" value="ThiW"/>
</dbReference>
<keyword evidence="1" id="KW-0472">Membrane</keyword>
<dbReference type="EMBL" id="VULZ01000008">
    <property type="protein sequence ID" value="MSS15128.1"/>
    <property type="molecule type" value="Genomic_DNA"/>
</dbReference>
<dbReference type="Proteomes" id="UP000481852">
    <property type="component" value="Unassembled WGS sequence"/>
</dbReference>
<protein>
    <submittedName>
        <fullName evidence="2">Energy coupling factor transporter S component ThiW</fullName>
    </submittedName>
</protein>
<dbReference type="Gene3D" id="1.10.1760.20">
    <property type="match status" value="1"/>
</dbReference>
<feature type="transmembrane region" description="Helical" evidence="1">
    <location>
        <begin position="102"/>
        <end position="124"/>
    </location>
</feature>
<proteinExistence type="predicted"/>
<organism evidence="2 3">
    <name type="scientific">Porcincola intestinalis</name>
    <dbReference type="NCBI Taxonomy" id="2606632"/>
    <lineage>
        <taxon>Bacteria</taxon>
        <taxon>Bacillati</taxon>
        <taxon>Bacillota</taxon>
        <taxon>Clostridia</taxon>
        <taxon>Lachnospirales</taxon>
        <taxon>Lachnospiraceae</taxon>
        <taxon>Porcincola</taxon>
    </lineage>
</organism>
<gene>
    <name evidence="2" type="primary">thiW</name>
    <name evidence="2" type="ORF">FYJ35_08790</name>
</gene>
<dbReference type="PIRSF" id="PIRSF024534">
    <property type="entry name" value="ThiW"/>
    <property type="match status" value="1"/>
</dbReference>
<reference evidence="2 3" key="1">
    <citation type="submission" date="2019-08" db="EMBL/GenBank/DDBJ databases">
        <title>In-depth cultivation of the pig gut microbiome towards novel bacterial diversity and tailored functional studies.</title>
        <authorList>
            <person name="Wylensek D."/>
            <person name="Hitch T.C.A."/>
            <person name="Clavel T."/>
        </authorList>
    </citation>
    <scope>NUCLEOTIDE SEQUENCE [LARGE SCALE GENOMIC DNA]</scope>
    <source>
        <strain evidence="2 3">Oil+RF-744-WCA-WT-11</strain>
    </source>
</reference>
<sequence length="170" mass="18026">MKHEQLKKLVTSALLVAVIIVLSGFYIPVGASKCFPIQHMVNILSAILLGPGWGVAIAFVASLIRNLMGTGSLMAFPGSMVGALCCGLMFKATKKYIPTYLAEVLGTGLFGGMLAFPVAVLLMGNKQAALFTYVLPFFISTAGGTLLAAILVSILDRTKALQYMHQVLSE</sequence>
<name>A0A6L5X6S2_9FIRM</name>
<dbReference type="NCBIfam" id="TIGR02359">
    <property type="entry name" value="thiW"/>
    <property type="match status" value="1"/>
</dbReference>
<feature type="transmembrane region" description="Helical" evidence="1">
    <location>
        <begin position="130"/>
        <end position="155"/>
    </location>
</feature>
<accession>A0A6L5X6S2</accession>
<dbReference type="RefSeq" id="WP_154525649.1">
    <property type="nucleotide sequence ID" value="NZ_JAXFIP010000050.1"/>
</dbReference>
<feature type="transmembrane region" description="Helical" evidence="1">
    <location>
        <begin position="12"/>
        <end position="31"/>
    </location>
</feature>
<evidence type="ECO:0000313" key="3">
    <source>
        <dbReference type="Proteomes" id="UP000481852"/>
    </source>
</evidence>
<feature type="transmembrane region" description="Helical" evidence="1">
    <location>
        <begin position="43"/>
        <end position="64"/>
    </location>
</feature>
<keyword evidence="1" id="KW-0812">Transmembrane</keyword>
<dbReference type="Pfam" id="PF09512">
    <property type="entry name" value="ThiW"/>
    <property type="match status" value="1"/>
</dbReference>
<keyword evidence="3" id="KW-1185">Reference proteome</keyword>
<evidence type="ECO:0000256" key="1">
    <source>
        <dbReference type="SAM" id="Phobius"/>
    </source>
</evidence>
<evidence type="ECO:0000313" key="2">
    <source>
        <dbReference type="EMBL" id="MSS15128.1"/>
    </source>
</evidence>
<comment type="caution">
    <text evidence="2">The sequence shown here is derived from an EMBL/GenBank/DDBJ whole genome shotgun (WGS) entry which is preliminary data.</text>
</comment>
<keyword evidence="1" id="KW-1133">Transmembrane helix</keyword>
<dbReference type="AlphaFoldDB" id="A0A6L5X6S2"/>